<feature type="region of interest" description="Disordered" evidence="1">
    <location>
        <begin position="51"/>
        <end position="83"/>
    </location>
</feature>
<accession>A0A813K2M4</accession>
<sequence length="128" mass="14097">MTAVQNDRAWRQRVVDEVWPLDRPQSIALLPRRSPISQNYGAEFRVSTPAYSTASYSSYGSYSRTSASSSTGGVSRRSGYSSIGSQAVRSSVLSIELEHERELREAAEKEVLLLRAQLAKNRASGTQA</sequence>
<gene>
    <name evidence="2" type="ORF">PGLA2088_LOCUS26084</name>
</gene>
<reference evidence="2" key="1">
    <citation type="submission" date="2021-02" db="EMBL/GenBank/DDBJ databases">
        <authorList>
            <person name="Dougan E. K."/>
            <person name="Rhodes N."/>
            <person name="Thang M."/>
            <person name="Chan C."/>
        </authorList>
    </citation>
    <scope>NUCLEOTIDE SEQUENCE</scope>
</reference>
<comment type="caution">
    <text evidence="2">The sequence shown here is derived from an EMBL/GenBank/DDBJ whole genome shotgun (WGS) entry which is preliminary data.</text>
</comment>
<organism evidence="2 3">
    <name type="scientific">Polarella glacialis</name>
    <name type="common">Dinoflagellate</name>
    <dbReference type="NCBI Taxonomy" id="89957"/>
    <lineage>
        <taxon>Eukaryota</taxon>
        <taxon>Sar</taxon>
        <taxon>Alveolata</taxon>
        <taxon>Dinophyceae</taxon>
        <taxon>Suessiales</taxon>
        <taxon>Suessiaceae</taxon>
        <taxon>Polarella</taxon>
    </lineage>
</organism>
<evidence type="ECO:0000313" key="2">
    <source>
        <dbReference type="EMBL" id="CAE8688715.1"/>
    </source>
</evidence>
<dbReference type="Proteomes" id="UP000626109">
    <property type="component" value="Unassembled WGS sequence"/>
</dbReference>
<name>A0A813K2M4_POLGL</name>
<dbReference type="EMBL" id="CAJNNW010026951">
    <property type="protein sequence ID" value="CAE8688715.1"/>
    <property type="molecule type" value="Genomic_DNA"/>
</dbReference>
<protein>
    <submittedName>
        <fullName evidence="2">Uncharacterized protein</fullName>
    </submittedName>
</protein>
<proteinExistence type="predicted"/>
<evidence type="ECO:0000313" key="3">
    <source>
        <dbReference type="Proteomes" id="UP000626109"/>
    </source>
</evidence>
<dbReference type="AlphaFoldDB" id="A0A813K2M4"/>
<evidence type="ECO:0000256" key="1">
    <source>
        <dbReference type="SAM" id="MobiDB-lite"/>
    </source>
</evidence>